<dbReference type="SUPFAM" id="SSF52540">
    <property type="entry name" value="P-loop containing nucleoside triphosphate hydrolases"/>
    <property type="match status" value="1"/>
</dbReference>
<dbReference type="GO" id="GO:0006614">
    <property type="term" value="P:SRP-dependent cotranslational protein targeting to membrane"/>
    <property type="evidence" value="ECO:0007669"/>
    <property type="project" value="InterPro"/>
</dbReference>
<dbReference type="GO" id="GO:0005047">
    <property type="term" value="F:signal recognition particle binding"/>
    <property type="evidence" value="ECO:0007669"/>
    <property type="project" value="TreeGrafter"/>
</dbReference>
<comment type="similarity">
    <text evidence="10">Belongs to the GTP-binding SRP family. FtsY subfamily.</text>
</comment>
<dbReference type="InterPro" id="IPR013822">
    <property type="entry name" value="Signal_recog_particl_SRP54_hlx"/>
</dbReference>
<keyword evidence="2 10" id="KW-0963">Cytoplasm</keyword>
<evidence type="ECO:0000256" key="7">
    <source>
        <dbReference type="ARBA" id="ARBA00023170"/>
    </source>
</evidence>
<dbReference type="PANTHER" id="PTHR43134">
    <property type="entry name" value="SIGNAL RECOGNITION PARTICLE RECEPTOR SUBUNIT ALPHA"/>
    <property type="match status" value="1"/>
</dbReference>
<dbReference type="GO" id="GO:0005886">
    <property type="term" value="C:plasma membrane"/>
    <property type="evidence" value="ECO:0007669"/>
    <property type="project" value="UniProtKB-SubCell"/>
</dbReference>
<dbReference type="EMBL" id="LXEP01000020">
    <property type="protein sequence ID" value="OAT21286.1"/>
    <property type="molecule type" value="Genomic_DNA"/>
</dbReference>
<evidence type="ECO:0000256" key="11">
    <source>
        <dbReference type="SAM" id="MobiDB-lite"/>
    </source>
</evidence>
<gene>
    <name evidence="10" type="primary">ftsY</name>
    <name evidence="13" type="ORF">M977_02067</name>
</gene>
<feature type="region of interest" description="Disordered" evidence="11">
    <location>
        <begin position="1"/>
        <end position="89"/>
    </location>
</feature>
<keyword evidence="4 10" id="KW-0378">Hydrolase</keyword>
<dbReference type="SMART" id="SM00963">
    <property type="entry name" value="SRP54_N"/>
    <property type="match status" value="1"/>
</dbReference>
<dbReference type="PATRIC" id="fig|1354253.4.peg.2112"/>
<evidence type="ECO:0000256" key="2">
    <source>
        <dbReference type="ARBA" id="ARBA00022490"/>
    </source>
</evidence>
<dbReference type="EC" id="3.6.5.4" evidence="10"/>
<dbReference type="PROSITE" id="PS00300">
    <property type="entry name" value="SRP54"/>
    <property type="match status" value="1"/>
</dbReference>
<keyword evidence="7 10" id="KW-0675">Receptor</keyword>
<dbReference type="InterPro" id="IPR003593">
    <property type="entry name" value="AAA+_ATPase"/>
</dbReference>
<evidence type="ECO:0000313" key="14">
    <source>
        <dbReference type="Proteomes" id="UP000078504"/>
    </source>
</evidence>
<keyword evidence="6 10" id="KW-0472">Membrane</keyword>
<keyword evidence="5 10" id="KW-0342">GTP-binding</keyword>
<evidence type="ECO:0000313" key="13">
    <source>
        <dbReference type="EMBL" id="OAT21286.1"/>
    </source>
</evidence>
<dbReference type="NCBIfam" id="TIGR00064">
    <property type="entry name" value="ftsY"/>
    <property type="match status" value="1"/>
</dbReference>
<dbReference type="FunFam" id="1.20.120.140:FF:000002">
    <property type="entry name" value="Signal recognition particle receptor FtsY"/>
    <property type="match status" value="1"/>
</dbReference>
<dbReference type="InterPro" id="IPR004390">
    <property type="entry name" value="SR_rcpt_FtsY"/>
</dbReference>
<dbReference type="RefSeq" id="WP_064514643.1">
    <property type="nucleotide sequence ID" value="NZ_LXEP01000020.1"/>
</dbReference>
<evidence type="ECO:0000256" key="10">
    <source>
        <dbReference type="HAMAP-Rule" id="MF_00920"/>
    </source>
</evidence>
<dbReference type="GO" id="GO:0003924">
    <property type="term" value="F:GTPase activity"/>
    <property type="evidence" value="ECO:0007669"/>
    <property type="project" value="UniProtKB-UniRule"/>
</dbReference>
<comment type="subunit">
    <text evidence="10">Part of the signal recognition particle protein translocation system, which is composed of SRP and FtsY. SRP is a ribonucleoprotein composed of Ffh and a 4.5S RNA molecule.</text>
</comment>
<evidence type="ECO:0000256" key="9">
    <source>
        <dbReference type="ARBA" id="ARBA00053570"/>
    </source>
</evidence>
<dbReference type="FunFam" id="3.40.50.300:FF:000053">
    <property type="entry name" value="Signal recognition particle receptor FtsY"/>
    <property type="match status" value="1"/>
</dbReference>
<evidence type="ECO:0000256" key="1">
    <source>
        <dbReference type="ARBA" id="ARBA00022475"/>
    </source>
</evidence>
<dbReference type="PANTHER" id="PTHR43134:SF1">
    <property type="entry name" value="SIGNAL RECOGNITION PARTICLE RECEPTOR SUBUNIT ALPHA"/>
    <property type="match status" value="1"/>
</dbReference>
<comment type="function">
    <text evidence="9 10">Involved in targeting and insertion of nascent membrane proteins into the cytoplasmic membrane. Acts as a receptor for the complex formed by the signal recognition particle (SRP) and the ribosome-nascent chain (RNC). Interaction with SRP-RNC leads to the transfer of the RNC complex to the Sec translocase for insertion into the membrane, the hydrolysis of GTP by both Ffh and FtsY, and the dissociation of the SRP-FtsY complex into the individual components.</text>
</comment>
<reference evidence="13 14" key="1">
    <citation type="submission" date="2016-04" db="EMBL/GenBank/DDBJ databases">
        <title>ATOL: Assembling a taxonomically balanced genome-scale reconstruction of the evolutionary history of the Enterobacteriaceae.</title>
        <authorList>
            <person name="Plunkett G.III."/>
            <person name="Neeno-Eckwall E.C."/>
            <person name="Glasner J.D."/>
            <person name="Perna N.T."/>
        </authorList>
    </citation>
    <scope>NUCLEOTIDE SEQUENCE [LARGE SCALE GENOMIC DNA]</scope>
    <source>
        <strain evidence="13 14">ATCC 51604</strain>
    </source>
</reference>
<dbReference type="AlphaFoldDB" id="A0A1B7HZZ2"/>
<feature type="compositionally biased region" description="Low complexity" evidence="11">
    <location>
        <begin position="72"/>
        <end position="81"/>
    </location>
</feature>
<dbReference type="HAMAP" id="MF_00920">
    <property type="entry name" value="FtsY"/>
    <property type="match status" value="1"/>
</dbReference>
<dbReference type="SMART" id="SM00382">
    <property type="entry name" value="AAA"/>
    <property type="match status" value="1"/>
</dbReference>
<feature type="binding site" evidence="10">
    <location>
        <begin position="445"/>
        <end position="449"/>
    </location>
    <ligand>
        <name>GTP</name>
        <dbReference type="ChEBI" id="CHEBI:37565"/>
    </ligand>
</feature>
<dbReference type="InterPro" id="IPR036225">
    <property type="entry name" value="SRP/SRP_N"/>
</dbReference>
<dbReference type="InterPro" id="IPR042101">
    <property type="entry name" value="SRP54_N_sf"/>
</dbReference>
<dbReference type="GO" id="GO:0005525">
    <property type="term" value="F:GTP binding"/>
    <property type="evidence" value="ECO:0007669"/>
    <property type="project" value="UniProtKB-UniRule"/>
</dbReference>
<dbReference type="CDD" id="cd17874">
    <property type="entry name" value="FtsY"/>
    <property type="match status" value="1"/>
</dbReference>
<feature type="compositionally biased region" description="Low complexity" evidence="11">
    <location>
        <begin position="42"/>
        <end position="53"/>
    </location>
</feature>
<comment type="caution">
    <text evidence="13">The sequence shown here is derived from an EMBL/GenBank/DDBJ whole genome shotgun (WGS) entry which is preliminary data.</text>
</comment>
<dbReference type="Proteomes" id="UP000078504">
    <property type="component" value="Unassembled WGS sequence"/>
</dbReference>
<dbReference type="Gene3D" id="1.20.120.140">
    <property type="entry name" value="Signal recognition particle SRP54, nucleotide-binding domain"/>
    <property type="match status" value="1"/>
</dbReference>
<dbReference type="InterPro" id="IPR027417">
    <property type="entry name" value="P-loop_NTPase"/>
</dbReference>
<dbReference type="GO" id="GO:0005737">
    <property type="term" value="C:cytoplasm"/>
    <property type="evidence" value="ECO:0007669"/>
    <property type="project" value="UniProtKB-SubCell"/>
</dbReference>
<sequence>MAKEKKRGFFSWLGFGQKEQASEQEPEQKVAEEQPVAEEVVEQIIEAEQPQAADETAQPEEIKPEAQTEIQPEVLPEAEPVVLEKHEEPEAFAEEIVEVTEKLVESEVAAVEAEIIPEPEPEPEVTAQAAVEHEELLVPEEIVTPEAAQVESLEEWRPEQEPVVSETVVEAVVEAEPVVETEELVEPEEVAVAPVEAIVVEDIAVEEVVVEEAPVEDVVEDVSVAAAIVEEAAEELEPEETQAEEVQHEQERPTKEGFFARLKRSLIKTKQNLGSGFISLFRGKKIDDDLFEELEEQLLIADVGVETTRKIITNLTEGASRKELRDAEALYGLLKEEMGEILAKVDEPLKVEGKTPFVILMVGVNGVGKTTTIGKLARQFQQEGKSVMLAAGDTFRAAAVEQLQVWGDRNNIPVIAQHTGADSASVIFDAIQAAKARNVDVLLADTAGRLQNKSHLMEELKKIVRVMKKLDGDAPHEVMLTLDASTGQNAISQAKLFHEAVGLTGITLTKLDGTAKGGVIFSVADQFGIPIRYIGVGERIEDLRPFNAGDFIEALFARED</sequence>
<feature type="domain" description="SRP54-type proteins GTP-binding" evidence="12">
    <location>
        <begin position="530"/>
        <end position="543"/>
    </location>
</feature>
<proteinExistence type="inferred from homology"/>
<evidence type="ECO:0000256" key="8">
    <source>
        <dbReference type="ARBA" id="ARBA00048027"/>
    </source>
</evidence>
<evidence type="ECO:0000256" key="6">
    <source>
        <dbReference type="ARBA" id="ARBA00023136"/>
    </source>
</evidence>
<dbReference type="Gene3D" id="3.40.50.300">
    <property type="entry name" value="P-loop containing nucleotide triphosphate hydrolases"/>
    <property type="match status" value="1"/>
</dbReference>
<dbReference type="SMART" id="SM00962">
    <property type="entry name" value="SRP54"/>
    <property type="match status" value="1"/>
</dbReference>
<organism evidence="13 14">
    <name type="scientific">Buttiauxella gaviniae ATCC 51604</name>
    <dbReference type="NCBI Taxonomy" id="1354253"/>
    <lineage>
        <taxon>Bacteria</taxon>
        <taxon>Pseudomonadati</taxon>
        <taxon>Pseudomonadota</taxon>
        <taxon>Gammaproteobacteria</taxon>
        <taxon>Enterobacterales</taxon>
        <taxon>Enterobacteriaceae</taxon>
        <taxon>Buttiauxella</taxon>
    </lineage>
</organism>
<protein>
    <recommendedName>
        <fullName evidence="10">Signal recognition particle receptor FtsY</fullName>
        <shortName evidence="10">SRP receptor</shortName>
        <ecNumber evidence="10">3.6.5.4</ecNumber>
    </recommendedName>
</protein>
<dbReference type="Pfam" id="PF00448">
    <property type="entry name" value="SRP54"/>
    <property type="match status" value="1"/>
</dbReference>
<accession>A0A1B7HZZ2</accession>
<evidence type="ECO:0000256" key="4">
    <source>
        <dbReference type="ARBA" id="ARBA00022801"/>
    </source>
</evidence>
<dbReference type="Pfam" id="PF02881">
    <property type="entry name" value="SRP54_N"/>
    <property type="match status" value="1"/>
</dbReference>
<dbReference type="SUPFAM" id="SSF47364">
    <property type="entry name" value="Domain of the SRP/SRP receptor G-proteins"/>
    <property type="match status" value="1"/>
</dbReference>
<evidence type="ECO:0000256" key="3">
    <source>
        <dbReference type="ARBA" id="ARBA00022741"/>
    </source>
</evidence>
<name>A0A1B7HZZ2_9ENTR</name>
<comment type="subcellular location">
    <subcellularLocation>
        <location evidence="10">Cell membrane</location>
        <topology evidence="10">Peripheral membrane protein</topology>
        <orientation evidence="10">Cytoplasmic side</orientation>
    </subcellularLocation>
    <subcellularLocation>
        <location evidence="10">Cytoplasm</location>
    </subcellularLocation>
</comment>
<evidence type="ECO:0000259" key="12">
    <source>
        <dbReference type="PROSITE" id="PS00300"/>
    </source>
</evidence>
<keyword evidence="1 10" id="KW-1003">Cell membrane</keyword>
<feature type="binding site" evidence="10">
    <location>
        <begin position="363"/>
        <end position="370"/>
    </location>
    <ligand>
        <name>GTP</name>
        <dbReference type="ChEBI" id="CHEBI:37565"/>
    </ligand>
</feature>
<keyword evidence="3 10" id="KW-0547">Nucleotide-binding</keyword>
<evidence type="ECO:0000256" key="5">
    <source>
        <dbReference type="ARBA" id="ARBA00023134"/>
    </source>
</evidence>
<comment type="catalytic activity">
    <reaction evidence="8 10">
        <text>GTP + H2O = GDP + phosphate + H(+)</text>
        <dbReference type="Rhea" id="RHEA:19669"/>
        <dbReference type="ChEBI" id="CHEBI:15377"/>
        <dbReference type="ChEBI" id="CHEBI:15378"/>
        <dbReference type="ChEBI" id="CHEBI:37565"/>
        <dbReference type="ChEBI" id="CHEBI:43474"/>
        <dbReference type="ChEBI" id="CHEBI:58189"/>
        <dbReference type="EC" id="3.6.5.4"/>
    </reaction>
</comment>
<feature type="binding site" evidence="10">
    <location>
        <begin position="509"/>
        <end position="512"/>
    </location>
    <ligand>
        <name>GTP</name>
        <dbReference type="ChEBI" id="CHEBI:37565"/>
    </ligand>
</feature>
<dbReference type="InterPro" id="IPR000897">
    <property type="entry name" value="SRP54_GTPase_dom"/>
</dbReference>